<evidence type="ECO:0000313" key="2">
    <source>
        <dbReference type="EMBL" id="DAD86363.1"/>
    </source>
</evidence>
<evidence type="ECO:0000256" key="1">
    <source>
        <dbReference type="SAM" id="MobiDB-lite"/>
    </source>
</evidence>
<dbReference type="InterPro" id="IPR010064">
    <property type="entry name" value="HK97-gp10_tail"/>
</dbReference>
<dbReference type="Pfam" id="PF04883">
    <property type="entry name" value="HK97-gp10_like"/>
    <property type="match status" value="1"/>
</dbReference>
<feature type="region of interest" description="Disordered" evidence="1">
    <location>
        <begin position="32"/>
        <end position="53"/>
    </location>
</feature>
<sequence length="168" mass="18535">MNLQEYIKKLEAAQADLPEMLADVARNATRRAVEAAQDKTPPTTDSLSGTNTRTGELKERWAVDSRTEPYGLLGGELVTNLSNNANYASYVNDGHRMDKHFVPGLYANPYTGMLEYDPDRRGEVGMMVGTKTTYVEGLHMSDAGIEAYRSTVKAEAEKAVNKLGEMLK</sequence>
<dbReference type="EMBL" id="BK014998">
    <property type="protein sequence ID" value="DAD86363.1"/>
    <property type="molecule type" value="Genomic_DNA"/>
</dbReference>
<feature type="compositionally biased region" description="Polar residues" evidence="1">
    <location>
        <begin position="40"/>
        <end position="53"/>
    </location>
</feature>
<name>A0A8S5MWU2_9CAUD</name>
<accession>A0A8S5MWU2</accession>
<proteinExistence type="predicted"/>
<reference evidence="2" key="1">
    <citation type="journal article" date="2021" name="Proc. Natl. Acad. Sci. U.S.A.">
        <title>A Catalog of Tens of Thousands of Viruses from Human Metagenomes Reveals Hidden Associations with Chronic Diseases.</title>
        <authorList>
            <person name="Tisza M.J."/>
            <person name="Buck C.B."/>
        </authorList>
    </citation>
    <scope>NUCLEOTIDE SEQUENCE</scope>
    <source>
        <strain evidence="2">CtZpP9</strain>
    </source>
</reference>
<organism evidence="2">
    <name type="scientific">Siphoviridae sp. ctZpP9</name>
    <dbReference type="NCBI Taxonomy" id="2826386"/>
    <lineage>
        <taxon>Viruses</taxon>
        <taxon>Duplodnaviria</taxon>
        <taxon>Heunggongvirae</taxon>
        <taxon>Uroviricota</taxon>
        <taxon>Caudoviricetes</taxon>
    </lineage>
</organism>
<protein>
    <submittedName>
        <fullName evidence="2">Putative tail component</fullName>
    </submittedName>
</protein>